<organism evidence="10 11">
    <name type="scientific">Thiobacillus denitrificans</name>
    <dbReference type="NCBI Taxonomy" id="36861"/>
    <lineage>
        <taxon>Bacteria</taxon>
        <taxon>Pseudomonadati</taxon>
        <taxon>Pseudomonadota</taxon>
        <taxon>Betaproteobacteria</taxon>
        <taxon>Nitrosomonadales</taxon>
        <taxon>Thiobacillaceae</taxon>
        <taxon>Thiobacillus</taxon>
    </lineage>
</organism>
<feature type="chain" id="PRO_5007125646" evidence="8">
    <location>
        <begin position="21"/>
        <end position="313"/>
    </location>
</feature>
<sequence length="313" mass="33627">MKIKLMLLAVSLVSFSSASAGFDFGKLLEERLSKELNKDKQTQPTPAQTTTPAPAAAQSAAASPPPANQKIDARQLGFALFGDYSLEEENRIGRQISGNLLGAVPLVRDNKLQNYVNLVGKWVALQSGRQDVTWHFGVLDTEAINAFAAPGGYIFVTKGLYRLLNNEAELAGVLGHEIAHVTQKHHLKVLKQSSLIGALGQAASSKAKGSDQVVQNLIGNGAEIMARGLDKNAEHEADRAGMVYAARAGYDPWGLPSVLQDMAALPAGDNRTSLLYKTHPHPADRLAALGEAVDGRLDAVRGKELADRFYRIK</sequence>
<accession>A0A106BKV9</accession>
<keyword evidence="11" id="KW-1185">Reference proteome</keyword>
<dbReference type="OrthoDB" id="9810445at2"/>
<gene>
    <name evidence="10" type="ORF">ABW22_13290</name>
</gene>
<evidence type="ECO:0000313" key="10">
    <source>
        <dbReference type="EMBL" id="KVW94346.1"/>
    </source>
</evidence>
<feature type="domain" description="Peptidase M48" evidence="9">
    <location>
        <begin position="112"/>
        <end position="291"/>
    </location>
</feature>
<dbReference type="STRING" id="1123392.GCA_000376425_02956"/>
<dbReference type="GO" id="GO:0004222">
    <property type="term" value="F:metalloendopeptidase activity"/>
    <property type="evidence" value="ECO:0007669"/>
    <property type="project" value="InterPro"/>
</dbReference>
<dbReference type="RefSeq" id="WP_059757546.1">
    <property type="nucleotide sequence ID" value="NZ_LDUG01000036.1"/>
</dbReference>
<feature type="signal peptide" evidence="8">
    <location>
        <begin position="1"/>
        <end position="20"/>
    </location>
</feature>
<keyword evidence="3 6" id="KW-0378">Hydrolase</keyword>
<dbReference type="GO" id="GO:0051603">
    <property type="term" value="P:proteolysis involved in protein catabolic process"/>
    <property type="evidence" value="ECO:0007669"/>
    <property type="project" value="TreeGrafter"/>
</dbReference>
<name>A0A106BKV9_THIDE</name>
<keyword evidence="1 6" id="KW-0645">Protease</keyword>
<evidence type="ECO:0000256" key="6">
    <source>
        <dbReference type="RuleBase" id="RU003983"/>
    </source>
</evidence>
<protein>
    <submittedName>
        <fullName evidence="10">Peptidase</fullName>
    </submittedName>
</protein>
<keyword evidence="4 6" id="KW-0862">Zinc</keyword>
<dbReference type="InterPro" id="IPR051156">
    <property type="entry name" value="Mito/Outer_Membr_Metalloprot"/>
</dbReference>
<keyword evidence="5 6" id="KW-0482">Metalloprotease</keyword>
<feature type="region of interest" description="Disordered" evidence="7">
    <location>
        <begin position="37"/>
        <end position="69"/>
    </location>
</feature>
<comment type="similarity">
    <text evidence="6">Belongs to the peptidase M48 family.</text>
</comment>
<evidence type="ECO:0000256" key="5">
    <source>
        <dbReference type="ARBA" id="ARBA00023049"/>
    </source>
</evidence>
<evidence type="ECO:0000256" key="1">
    <source>
        <dbReference type="ARBA" id="ARBA00022670"/>
    </source>
</evidence>
<dbReference type="Gene3D" id="3.30.2010.10">
    <property type="entry name" value="Metalloproteases ('zincins'), catalytic domain"/>
    <property type="match status" value="1"/>
</dbReference>
<dbReference type="Proteomes" id="UP000064243">
    <property type="component" value="Unassembled WGS sequence"/>
</dbReference>
<comment type="caution">
    <text evidence="10">The sequence shown here is derived from an EMBL/GenBank/DDBJ whole genome shotgun (WGS) entry which is preliminary data.</text>
</comment>
<evidence type="ECO:0000256" key="7">
    <source>
        <dbReference type="SAM" id="MobiDB-lite"/>
    </source>
</evidence>
<feature type="compositionally biased region" description="Low complexity" evidence="7">
    <location>
        <begin position="42"/>
        <end position="62"/>
    </location>
</feature>
<comment type="cofactor">
    <cofactor evidence="6">
        <name>Zn(2+)</name>
        <dbReference type="ChEBI" id="CHEBI:29105"/>
    </cofactor>
    <text evidence="6">Binds 1 zinc ion per subunit.</text>
</comment>
<evidence type="ECO:0000256" key="2">
    <source>
        <dbReference type="ARBA" id="ARBA00022723"/>
    </source>
</evidence>
<proteinExistence type="inferred from homology"/>
<dbReference type="GO" id="GO:0046872">
    <property type="term" value="F:metal ion binding"/>
    <property type="evidence" value="ECO:0007669"/>
    <property type="project" value="UniProtKB-KW"/>
</dbReference>
<evidence type="ECO:0000313" key="11">
    <source>
        <dbReference type="Proteomes" id="UP000064243"/>
    </source>
</evidence>
<evidence type="ECO:0000256" key="8">
    <source>
        <dbReference type="SAM" id="SignalP"/>
    </source>
</evidence>
<dbReference type="PANTHER" id="PTHR22726:SF1">
    <property type="entry name" value="METALLOENDOPEPTIDASE OMA1, MITOCHONDRIAL"/>
    <property type="match status" value="1"/>
</dbReference>
<evidence type="ECO:0000256" key="3">
    <source>
        <dbReference type="ARBA" id="ARBA00022801"/>
    </source>
</evidence>
<dbReference type="PANTHER" id="PTHR22726">
    <property type="entry name" value="METALLOENDOPEPTIDASE OMA1"/>
    <property type="match status" value="1"/>
</dbReference>
<evidence type="ECO:0000256" key="4">
    <source>
        <dbReference type="ARBA" id="ARBA00022833"/>
    </source>
</evidence>
<dbReference type="Pfam" id="PF01435">
    <property type="entry name" value="Peptidase_M48"/>
    <property type="match status" value="1"/>
</dbReference>
<dbReference type="GO" id="GO:0016020">
    <property type="term" value="C:membrane"/>
    <property type="evidence" value="ECO:0007669"/>
    <property type="project" value="TreeGrafter"/>
</dbReference>
<dbReference type="AlphaFoldDB" id="A0A106BKV9"/>
<keyword evidence="8" id="KW-0732">Signal</keyword>
<dbReference type="InterPro" id="IPR001915">
    <property type="entry name" value="Peptidase_M48"/>
</dbReference>
<dbReference type="PATRIC" id="fig|36861.3.peg.2447"/>
<keyword evidence="2" id="KW-0479">Metal-binding</keyword>
<dbReference type="EMBL" id="LDUG01000036">
    <property type="protein sequence ID" value="KVW94346.1"/>
    <property type="molecule type" value="Genomic_DNA"/>
</dbReference>
<reference evidence="10 11" key="1">
    <citation type="journal article" date="2015" name="Appl. Environ. Microbiol.">
        <title>Aerobic and Anaerobic Thiosulfate Oxidation by a Cold-Adapted, Subglacial Chemoautotroph.</title>
        <authorList>
            <person name="Harrold Z.R."/>
            <person name="Skidmore M.L."/>
            <person name="Hamilton T.L."/>
            <person name="Desch L."/>
            <person name="Amada K."/>
            <person name="van Gelder W."/>
            <person name="Glover K."/>
            <person name="Roden E.E."/>
            <person name="Boyd E.S."/>
        </authorList>
    </citation>
    <scope>NUCLEOTIDE SEQUENCE [LARGE SCALE GENOMIC DNA]</scope>
    <source>
        <strain evidence="10 11">RG</strain>
    </source>
</reference>
<evidence type="ECO:0000259" key="9">
    <source>
        <dbReference type="Pfam" id="PF01435"/>
    </source>
</evidence>